<proteinExistence type="predicted"/>
<name>A0ABP9QY45_9PSEU</name>
<dbReference type="InterPro" id="IPR036188">
    <property type="entry name" value="FAD/NAD-bd_sf"/>
</dbReference>
<dbReference type="Gene3D" id="3.50.50.60">
    <property type="entry name" value="FAD/NAD(P)-binding domain"/>
    <property type="match status" value="1"/>
</dbReference>
<reference evidence="2" key="1">
    <citation type="journal article" date="2019" name="Int. J. Syst. Evol. Microbiol.">
        <title>The Global Catalogue of Microorganisms (GCM) 10K type strain sequencing project: providing services to taxonomists for standard genome sequencing and annotation.</title>
        <authorList>
            <consortium name="The Broad Institute Genomics Platform"/>
            <consortium name="The Broad Institute Genome Sequencing Center for Infectious Disease"/>
            <person name="Wu L."/>
            <person name="Ma J."/>
        </authorList>
    </citation>
    <scope>NUCLEOTIDE SEQUENCE [LARGE SCALE GENOMIC DNA]</scope>
    <source>
        <strain evidence="2">JCM 18054</strain>
    </source>
</reference>
<dbReference type="EMBL" id="BAABIB010000084">
    <property type="protein sequence ID" value="GAA5169130.1"/>
    <property type="molecule type" value="Genomic_DNA"/>
</dbReference>
<evidence type="ECO:0000313" key="1">
    <source>
        <dbReference type="EMBL" id="GAA5169130.1"/>
    </source>
</evidence>
<protein>
    <submittedName>
        <fullName evidence="1">Uncharacterized protein</fullName>
    </submittedName>
</protein>
<sequence>MSELPVVVVGAGPIGLAAAAEVLERGLEPLVLERGAQAGASVVQWNHVRLFSPWSELVDPAAGRLLEATGWERPAGEGYPTGQEWVSRYLAPLAAVLGERVRFGAEVVGVARRGRDRVVDHGRETEPLTVHVRHADGREELITAGRWSTPRGRGPLRIRWAATVCLPWASRLLRIASPTRCPTCTTRCCGSGSRVSRVRLCGSGVM</sequence>
<dbReference type="PRINTS" id="PR00411">
    <property type="entry name" value="PNDRDTASEI"/>
</dbReference>
<evidence type="ECO:0000313" key="2">
    <source>
        <dbReference type="Proteomes" id="UP001500192"/>
    </source>
</evidence>
<keyword evidence="2" id="KW-1185">Reference proteome</keyword>
<accession>A0ABP9QY45</accession>
<comment type="caution">
    <text evidence="1">The sequence shown here is derived from an EMBL/GenBank/DDBJ whole genome shotgun (WGS) entry which is preliminary data.</text>
</comment>
<organism evidence="1 2">
    <name type="scientific">Amycolatopsis dongchuanensis</name>
    <dbReference type="NCBI Taxonomy" id="1070866"/>
    <lineage>
        <taxon>Bacteria</taxon>
        <taxon>Bacillati</taxon>
        <taxon>Actinomycetota</taxon>
        <taxon>Actinomycetes</taxon>
        <taxon>Pseudonocardiales</taxon>
        <taxon>Pseudonocardiaceae</taxon>
        <taxon>Amycolatopsis</taxon>
    </lineage>
</organism>
<dbReference type="SUPFAM" id="SSF51905">
    <property type="entry name" value="FAD/NAD(P)-binding domain"/>
    <property type="match status" value="1"/>
</dbReference>
<dbReference type="Pfam" id="PF13738">
    <property type="entry name" value="Pyr_redox_3"/>
    <property type="match status" value="1"/>
</dbReference>
<dbReference type="Proteomes" id="UP001500192">
    <property type="component" value="Unassembled WGS sequence"/>
</dbReference>
<gene>
    <name evidence="1" type="ORF">GCM10023214_45830</name>
</gene>